<reference evidence="2 3" key="1">
    <citation type="submission" date="2019-02" db="EMBL/GenBank/DDBJ databases">
        <title>Bacterial novel species Mucilaginibacter sp. 17JY9-4 isolated from soil.</title>
        <authorList>
            <person name="Jung H.-Y."/>
        </authorList>
    </citation>
    <scope>NUCLEOTIDE SEQUENCE [LARGE SCALE GENOMIC DNA]</scope>
    <source>
        <strain evidence="2 3">17JY9-4</strain>
    </source>
</reference>
<keyword evidence="1" id="KW-0472">Membrane</keyword>
<dbReference type="EMBL" id="SEWG01000004">
    <property type="protein sequence ID" value="RYU90057.1"/>
    <property type="molecule type" value="Genomic_DNA"/>
</dbReference>
<dbReference type="AlphaFoldDB" id="A0A4Q5LKH7"/>
<protein>
    <submittedName>
        <fullName evidence="2">Uncharacterized protein</fullName>
    </submittedName>
</protein>
<evidence type="ECO:0000256" key="1">
    <source>
        <dbReference type="SAM" id="Phobius"/>
    </source>
</evidence>
<keyword evidence="1" id="KW-0812">Transmembrane</keyword>
<accession>A0A4Q5LKH7</accession>
<gene>
    <name evidence="2" type="ORF">EWM62_10980</name>
</gene>
<keyword evidence="1" id="KW-1133">Transmembrane helix</keyword>
<evidence type="ECO:0000313" key="2">
    <source>
        <dbReference type="EMBL" id="RYU90057.1"/>
    </source>
</evidence>
<feature type="transmembrane region" description="Helical" evidence="1">
    <location>
        <begin position="44"/>
        <end position="77"/>
    </location>
</feature>
<organism evidence="2 3">
    <name type="scientific">Mucilaginibacter terrigena</name>
    <dbReference type="NCBI Taxonomy" id="2492395"/>
    <lineage>
        <taxon>Bacteria</taxon>
        <taxon>Pseudomonadati</taxon>
        <taxon>Bacteroidota</taxon>
        <taxon>Sphingobacteriia</taxon>
        <taxon>Sphingobacteriales</taxon>
        <taxon>Sphingobacteriaceae</taxon>
        <taxon>Mucilaginibacter</taxon>
    </lineage>
</organism>
<evidence type="ECO:0000313" key="3">
    <source>
        <dbReference type="Proteomes" id="UP000293331"/>
    </source>
</evidence>
<comment type="caution">
    <text evidence="2">The sequence shown here is derived from an EMBL/GenBank/DDBJ whole genome shotgun (WGS) entry which is preliminary data.</text>
</comment>
<sequence length="86" mass="9090">MEPTNPSQPQIIIVAKQKSVGVAFLLAFLFGPLGLLYASILGGIVMFIAGIILFIVIPIIGGVIAWVGCIIWAVMAAQNANKVIVR</sequence>
<proteinExistence type="predicted"/>
<dbReference type="Proteomes" id="UP000293331">
    <property type="component" value="Unassembled WGS sequence"/>
</dbReference>
<feature type="transmembrane region" description="Helical" evidence="1">
    <location>
        <begin position="20"/>
        <end position="38"/>
    </location>
</feature>
<name>A0A4Q5LKH7_9SPHI</name>
<keyword evidence="3" id="KW-1185">Reference proteome</keyword>
<dbReference type="RefSeq" id="WP_129876714.1">
    <property type="nucleotide sequence ID" value="NZ_SEWG01000004.1"/>
</dbReference>